<organism evidence="2 3">
    <name type="scientific">Blautia caecimuris</name>
    <dbReference type="NCBI Taxonomy" id="1796615"/>
    <lineage>
        <taxon>Bacteria</taxon>
        <taxon>Bacillati</taxon>
        <taxon>Bacillota</taxon>
        <taxon>Clostridia</taxon>
        <taxon>Lachnospirales</taxon>
        <taxon>Lachnospiraceae</taxon>
        <taxon>Blautia</taxon>
    </lineage>
</organism>
<comment type="caution">
    <text evidence="2">The sequence shown here is derived from an EMBL/GenBank/DDBJ whole genome shotgun (WGS) entry which is preliminary data.</text>
</comment>
<evidence type="ECO:0000313" key="2">
    <source>
        <dbReference type="EMBL" id="MET3749971.1"/>
    </source>
</evidence>
<protein>
    <recommendedName>
        <fullName evidence="4">DUF3846 domain-containing protein</fullName>
    </recommendedName>
</protein>
<accession>A0ABV2M0J6</accession>
<evidence type="ECO:0000313" key="3">
    <source>
        <dbReference type="Proteomes" id="UP001549106"/>
    </source>
</evidence>
<dbReference type="RefSeq" id="WP_022066558.1">
    <property type="nucleotide sequence ID" value="NZ_BAABXP010000001.1"/>
</dbReference>
<feature type="compositionally biased region" description="Basic and acidic residues" evidence="1">
    <location>
        <begin position="114"/>
        <end position="127"/>
    </location>
</feature>
<proteinExistence type="predicted"/>
<reference evidence="2 3" key="1">
    <citation type="submission" date="2024-06" db="EMBL/GenBank/DDBJ databases">
        <title>Genomic Encyclopedia of Type Strains, Phase IV (KMG-IV): sequencing the most valuable type-strain genomes for metagenomic binning, comparative biology and taxonomic classification.</title>
        <authorList>
            <person name="Goeker M."/>
        </authorList>
    </citation>
    <scope>NUCLEOTIDE SEQUENCE [LARGE SCALE GENOMIC DNA]</scope>
    <source>
        <strain evidence="2 3">DSM 29492</strain>
    </source>
</reference>
<feature type="region of interest" description="Disordered" evidence="1">
    <location>
        <begin position="110"/>
        <end position="133"/>
    </location>
</feature>
<gene>
    <name evidence="2" type="ORF">ABID24_001206</name>
</gene>
<name>A0ABV2M0J6_9FIRM</name>
<dbReference type="Pfam" id="PF19642">
    <property type="entry name" value="DUF6145"/>
    <property type="match status" value="1"/>
</dbReference>
<evidence type="ECO:0000256" key="1">
    <source>
        <dbReference type="SAM" id="MobiDB-lite"/>
    </source>
</evidence>
<dbReference type="InterPro" id="IPR046143">
    <property type="entry name" value="DUF6145"/>
</dbReference>
<dbReference type="EMBL" id="JBEPMJ010000006">
    <property type="protein sequence ID" value="MET3749971.1"/>
    <property type="molecule type" value="Genomic_DNA"/>
</dbReference>
<evidence type="ECO:0008006" key="4">
    <source>
        <dbReference type="Google" id="ProtNLM"/>
    </source>
</evidence>
<keyword evidence="3" id="KW-1185">Reference proteome</keyword>
<dbReference type="Proteomes" id="UP001549106">
    <property type="component" value="Unassembled WGS sequence"/>
</dbReference>
<sequence>MYQDKIVLCGASAYEQKYYFNQDFSSLPDAVKQELQIMCVLYTEDIGGILTLEFDEEGNLQFKTEALDADAMYDEIGSVLKIKQLQSEKRELLESLEMYYRVFFLGEAPEDEKTEDKSEDSEGKAVDSVENGD</sequence>